<dbReference type="RefSeq" id="WP_127749163.1">
    <property type="nucleotide sequence ID" value="NZ_CP033219.1"/>
</dbReference>
<dbReference type="KEGG" id="sedi:EBB79_12460"/>
<dbReference type="AlphaFoldDB" id="A0A3T0N3N6"/>
<feature type="repeat" description="TPR" evidence="3">
    <location>
        <begin position="137"/>
        <end position="170"/>
    </location>
</feature>
<dbReference type="Proteomes" id="UP000283063">
    <property type="component" value="Chromosome"/>
</dbReference>
<organism evidence="5 6">
    <name type="scientific">Parasedimentitalea marina</name>
    <dbReference type="NCBI Taxonomy" id="2483033"/>
    <lineage>
        <taxon>Bacteria</taxon>
        <taxon>Pseudomonadati</taxon>
        <taxon>Pseudomonadota</taxon>
        <taxon>Alphaproteobacteria</taxon>
        <taxon>Rhodobacterales</taxon>
        <taxon>Paracoccaceae</taxon>
        <taxon>Parasedimentitalea</taxon>
    </lineage>
</organism>
<dbReference type="InterPro" id="IPR011990">
    <property type="entry name" value="TPR-like_helical_dom_sf"/>
</dbReference>
<dbReference type="EMBL" id="CP033219">
    <property type="protein sequence ID" value="AZV78604.1"/>
    <property type="molecule type" value="Genomic_DNA"/>
</dbReference>
<name>A0A3T0N3N6_9RHOB</name>
<dbReference type="InterPro" id="IPR019734">
    <property type="entry name" value="TPR_rpt"/>
</dbReference>
<evidence type="ECO:0000256" key="4">
    <source>
        <dbReference type="SAM" id="SignalP"/>
    </source>
</evidence>
<dbReference type="PANTHER" id="PTHR44858">
    <property type="entry name" value="TETRATRICOPEPTIDE REPEAT PROTEIN 6"/>
    <property type="match status" value="1"/>
</dbReference>
<evidence type="ECO:0000313" key="6">
    <source>
        <dbReference type="Proteomes" id="UP000283063"/>
    </source>
</evidence>
<evidence type="ECO:0000313" key="5">
    <source>
        <dbReference type="EMBL" id="AZV78604.1"/>
    </source>
</evidence>
<sequence>MITNSLNLKAIVAATLMSAPFYMPFPANAQDSIDEPALLSALSGAESGQALGLDRQLQALWSKSGSAAMDVLLKRGVDGIERGDLTEAIEHLTALTDHAPDFAHGWYQRARAYFLIGRYGPAVADLERALYLNPNDYNAIFALGNVFEHFRDPEAAYQAYLRAQAIHPHHEDVITALNRLRSSVVGKEL</sequence>
<dbReference type="Gene3D" id="1.25.40.10">
    <property type="entry name" value="Tetratricopeptide repeat domain"/>
    <property type="match status" value="1"/>
</dbReference>
<reference evidence="5 6" key="1">
    <citation type="submission" date="2018-10" db="EMBL/GenBank/DDBJ databases">
        <title>Parasedimentitalea marina sp. nov., a psychrophilic bacterium isolated from deep seawater of the New Britain Trench.</title>
        <authorList>
            <person name="Cao J."/>
        </authorList>
    </citation>
    <scope>NUCLEOTIDE SEQUENCE [LARGE SCALE GENOMIC DNA]</scope>
    <source>
        <strain evidence="5 6">W43</strain>
    </source>
</reference>
<accession>A0A3T0N3N6</accession>
<keyword evidence="1" id="KW-0677">Repeat</keyword>
<protein>
    <submittedName>
        <fullName evidence="5">Tetratricopeptide repeat protein</fullName>
    </submittedName>
</protein>
<feature type="signal peptide" evidence="4">
    <location>
        <begin position="1"/>
        <end position="29"/>
    </location>
</feature>
<dbReference type="SUPFAM" id="SSF48452">
    <property type="entry name" value="TPR-like"/>
    <property type="match status" value="1"/>
</dbReference>
<feature type="repeat" description="TPR" evidence="3">
    <location>
        <begin position="103"/>
        <end position="136"/>
    </location>
</feature>
<evidence type="ECO:0000256" key="1">
    <source>
        <dbReference type="ARBA" id="ARBA00022737"/>
    </source>
</evidence>
<keyword evidence="4" id="KW-0732">Signal</keyword>
<dbReference type="SMART" id="SM00028">
    <property type="entry name" value="TPR"/>
    <property type="match status" value="3"/>
</dbReference>
<dbReference type="PROSITE" id="PS50005">
    <property type="entry name" value="TPR"/>
    <property type="match status" value="2"/>
</dbReference>
<proteinExistence type="predicted"/>
<keyword evidence="6" id="KW-1185">Reference proteome</keyword>
<evidence type="ECO:0000256" key="2">
    <source>
        <dbReference type="ARBA" id="ARBA00022803"/>
    </source>
</evidence>
<gene>
    <name evidence="5" type="ORF">EBB79_12460</name>
</gene>
<dbReference type="Pfam" id="PF00515">
    <property type="entry name" value="TPR_1"/>
    <property type="match status" value="1"/>
</dbReference>
<dbReference type="InterPro" id="IPR050498">
    <property type="entry name" value="Ycf3"/>
</dbReference>
<evidence type="ECO:0000256" key="3">
    <source>
        <dbReference type="PROSITE-ProRule" id="PRU00339"/>
    </source>
</evidence>
<dbReference type="OrthoDB" id="9815010at2"/>
<dbReference type="PANTHER" id="PTHR44858:SF1">
    <property type="entry name" value="UDP-N-ACETYLGLUCOSAMINE--PEPTIDE N-ACETYLGLUCOSAMINYLTRANSFERASE SPINDLY-RELATED"/>
    <property type="match status" value="1"/>
</dbReference>
<feature type="chain" id="PRO_5019166428" evidence="4">
    <location>
        <begin position="30"/>
        <end position="189"/>
    </location>
</feature>
<keyword evidence="2 3" id="KW-0802">TPR repeat</keyword>